<reference evidence="2" key="1">
    <citation type="submission" date="2014-12" db="EMBL/GenBank/DDBJ databases">
        <title>Insight into the proteome of Arion vulgaris.</title>
        <authorList>
            <person name="Aradska J."/>
            <person name="Bulat T."/>
            <person name="Smidak R."/>
            <person name="Sarate P."/>
            <person name="Gangsoo J."/>
            <person name="Sialana F."/>
            <person name="Bilban M."/>
            <person name="Lubec G."/>
        </authorList>
    </citation>
    <scope>NUCLEOTIDE SEQUENCE</scope>
    <source>
        <tissue evidence="2">Skin</tissue>
    </source>
</reference>
<dbReference type="EMBL" id="HACG01023492">
    <property type="protein sequence ID" value="CEK70357.1"/>
    <property type="molecule type" value="Transcribed_RNA"/>
</dbReference>
<protein>
    <submittedName>
        <fullName evidence="2">Uncharacterized protein</fullName>
    </submittedName>
</protein>
<dbReference type="InterPro" id="IPR002347">
    <property type="entry name" value="SDR_fam"/>
</dbReference>
<dbReference type="PANTHER" id="PTHR43313:SF50">
    <property type="entry name" value="GH26015P"/>
    <property type="match status" value="1"/>
</dbReference>
<evidence type="ECO:0000313" key="2">
    <source>
        <dbReference type="EMBL" id="CEK70357.1"/>
    </source>
</evidence>
<dbReference type="PRINTS" id="PR00080">
    <property type="entry name" value="SDRFAMILY"/>
</dbReference>
<comment type="similarity">
    <text evidence="1">Belongs to the short-chain dehydrogenases/reductases (SDR) family.</text>
</comment>
<evidence type="ECO:0000256" key="1">
    <source>
        <dbReference type="RuleBase" id="RU000363"/>
    </source>
</evidence>
<name>A0A0B6ZPP7_9EUPU</name>
<dbReference type="Gene3D" id="3.40.50.720">
    <property type="entry name" value="NAD(P)-binding Rossmann-like Domain"/>
    <property type="match status" value="1"/>
</dbReference>
<dbReference type="PRINTS" id="PR00081">
    <property type="entry name" value="GDHRDH"/>
</dbReference>
<dbReference type="InterPro" id="IPR036291">
    <property type="entry name" value="NAD(P)-bd_dom_sf"/>
</dbReference>
<gene>
    <name evidence="2" type="primary">ORF73805</name>
</gene>
<organism evidence="2">
    <name type="scientific">Arion vulgaris</name>
    <dbReference type="NCBI Taxonomy" id="1028688"/>
    <lineage>
        <taxon>Eukaryota</taxon>
        <taxon>Metazoa</taxon>
        <taxon>Spiralia</taxon>
        <taxon>Lophotrochozoa</taxon>
        <taxon>Mollusca</taxon>
        <taxon>Gastropoda</taxon>
        <taxon>Heterobranchia</taxon>
        <taxon>Euthyneura</taxon>
        <taxon>Panpulmonata</taxon>
        <taxon>Eupulmonata</taxon>
        <taxon>Stylommatophora</taxon>
        <taxon>Helicina</taxon>
        <taxon>Arionoidea</taxon>
        <taxon>Arionidae</taxon>
        <taxon>Arion</taxon>
    </lineage>
</organism>
<proteinExistence type="inferred from homology"/>
<dbReference type="GO" id="GO:0008202">
    <property type="term" value="P:steroid metabolic process"/>
    <property type="evidence" value="ECO:0007669"/>
    <property type="project" value="TreeGrafter"/>
</dbReference>
<sequence>MFFIVAVIASVIVYYVIDLVLRSLKVGNITGKHVFITGCDTGFGHLAAIQLDKIGFFVFAGCLTEDGAKLLSEKCSSRLTTVSLNVTSTESVEQAVEVVKEKLPPNTGLWALINNAGIIGLLTPMEFCRKEDIFAVVNVNLLGLIDVTRHFLPLIRKSKGRVVNTASIAGRLAMVPVPYTVSKYGVVGFSDVLRREVCKQGIKVSIVEPGAFMTATANVEKIMTDIQNAFDRHSPDILAVYGGPDLIKKMHDHFDSMSGWCSIKLYLVVDAYVHAITSRFPRIRYVVGTDAKWVFIPMSYLPDFITDFILARAQS</sequence>
<accession>A0A0B6ZPP7</accession>
<dbReference type="SUPFAM" id="SSF51735">
    <property type="entry name" value="NAD(P)-binding Rossmann-fold domains"/>
    <property type="match status" value="1"/>
</dbReference>
<dbReference type="GO" id="GO:0016491">
    <property type="term" value="F:oxidoreductase activity"/>
    <property type="evidence" value="ECO:0007669"/>
    <property type="project" value="TreeGrafter"/>
</dbReference>
<dbReference type="Pfam" id="PF00106">
    <property type="entry name" value="adh_short"/>
    <property type="match status" value="1"/>
</dbReference>
<dbReference type="AlphaFoldDB" id="A0A0B6ZPP7"/>
<dbReference type="PANTHER" id="PTHR43313">
    <property type="entry name" value="SHORT-CHAIN DEHYDROGENASE/REDUCTASE FAMILY 9C"/>
    <property type="match status" value="1"/>
</dbReference>